<gene>
    <name evidence="5" type="ORF">AS033_14250</name>
</gene>
<evidence type="ECO:0000259" key="4">
    <source>
        <dbReference type="PROSITE" id="PS50893"/>
    </source>
</evidence>
<dbReference type="SMART" id="SM00382">
    <property type="entry name" value="AAA"/>
    <property type="match status" value="1"/>
</dbReference>
<dbReference type="Pfam" id="PF00005">
    <property type="entry name" value="ABC_tran"/>
    <property type="match status" value="1"/>
</dbReference>
<accession>A0A0V8GBZ7</accession>
<evidence type="ECO:0000313" key="5">
    <source>
        <dbReference type="EMBL" id="KSU47821.1"/>
    </source>
</evidence>
<dbReference type="AlphaFoldDB" id="A0A0V8GBZ7"/>
<keyword evidence="3 5" id="KW-0067">ATP-binding</keyword>
<dbReference type="InterPro" id="IPR003593">
    <property type="entry name" value="AAA+_ATPase"/>
</dbReference>
<dbReference type="InterPro" id="IPR027417">
    <property type="entry name" value="P-loop_NTPase"/>
</dbReference>
<dbReference type="RefSeq" id="WP_058265841.1">
    <property type="nucleotide sequence ID" value="NZ_FMYN01000006.1"/>
</dbReference>
<evidence type="ECO:0000256" key="2">
    <source>
        <dbReference type="ARBA" id="ARBA00022741"/>
    </source>
</evidence>
<organism evidence="5 6">
    <name type="scientific">Exiguobacterium indicum</name>
    <dbReference type="NCBI Taxonomy" id="296995"/>
    <lineage>
        <taxon>Bacteria</taxon>
        <taxon>Bacillati</taxon>
        <taxon>Bacillota</taxon>
        <taxon>Bacilli</taxon>
        <taxon>Bacillales</taxon>
        <taxon>Bacillales Family XII. Incertae Sedis</taxon>
        <taxon>Exiguobacterium</taxon>
    </lineage>
</organism>
<evidence type="ECO:0000313" key="6">
    <source>
        <dbReference type="Proteomes" id="UP000053797"/>
    </source>
</evidence>
<feature type="domain" description="ABC transporter" evidence="4">
    <location>
        <begin position="6"/>
        <end position="259"/>
    </location>
</feature>
<dbReference type="PANTHER" id="PTHR42711">
    <property type="entry name" value="ABC TRANSPORTER ATP-BINDING PROTEIN"/>
    <property type="match status" value="1"/>
</dbReference>
<evidence type="ECO:0000256" key="1">
    <source>
        <dbReference type="ARBA" id="ARBA00022448"/>
    </source>
</evidence>
<sequence>MQLYAVKATGLTKHYQILQREPGLRGAIKALFHRTYRTKEAVKAIDLTIAPGERVGYIGFNGAGKSTTIKMLAGVLRPDAGNVRVFGIDPHADRVKNASQIGAVFGQRTQLFWDIPVQESFELLKEIYQVPTSEFAETLAWFRDKLDLAPLLDVPVRQLSLGQKMRCELAAAFLHRPKVVYLDEPTIGLDIEIKETIRHFIREMSDRWGTTVILTTHDMQDIEEVCDRVIVLDDGKIIYDDTIDQLKASFSHERTLRITLEEAVPFALPTALINRVIMFETDEQTYELAFDDRELSSGQVIKEIVSLYAVRDVSVSVPKMETLIRKLYQAGISA</sequence>
<proteinExistence type="predicted"/>
<dbReference type="SUPFAM" id="SSF52540">
    <property type="entry name" value="P-loop containing nucleoside triphosphate hydrolases"/>
    <property type="match status" value="1"/>
</dbReference>
<name>A0A0V8GBZ7_9BACL</name>
<keyword evidence="2" id="KW-0547">Nucleotide-binding</keyword>
<protein>
    <submittedName>
        <fullName evidence="5">Sugar ABC transporter ATP-binding protein</fullName>
    </submittedName>
</protein>
<dbReference type="GO" id="GO:0005524">
    <property type="term" value="F:ATP binding"/>
    <property type="evidence" value="ECO:0007669"/>
    <property type="project" value="UniProtKB-KW"/>
</dbReference>
<dbReference type="InterPro" id="IPR050763">
    <property type="entry name" value="ABC_transporter_ATP-binding"/>
</dbReference>
<comment type="caution">
    <text evidence="5">The sequence shown here is derived from an EMBL/GenBank/DDBJ whole genome shotgun (WGS) entry which is preliminary data.</text>
</comment>
<dbReference type="GO" id="GO:0016887">
    <property type="term" value="F:ATP hydrolysis activity"/>
    <property type="evidence" value="ECO:0007669"/>
    <property type="project" value="InterPro"/>
</dbReference>
<dbReference type="EMBL" id="LNQL01000006">
    <property type="protein sequence ID" value="KSU47821.1"/>
    <property type="molecule type" value="Genomic_DNA"/>
</dbReference>
<dbReference type="Gene3D" id="3.40.50.300">
    <property type="entry name" value="P-loop containing nucleotide triphosphate hydrolases"/>
    <property type="match status" value="1"/>
</dbReference>
<dbReference type="OrthoDB" id="9804819at2"/>
<dbReference type="PANTHER" id="PTHR42711:SF1">
    <property type="entry name" value="ABC-TRANSPORT PROTEIN, ATP-BINDING COMPONENT"/>
    <property type="match status" value="1"/>
</dbReference>
<dbReference type="Proteomes" id="UP000053797">
    <property type="component" value="Unassembled WGS sequence"/>
</dbReference>
<reference evidence="5 6" key="1">
    <citation type="journal article" date="2015" name="Int. J. Syst. Evol. Microbiol.">
        <title>Exiguobacterium enclense sp. nov., isolated from sediment.</title>
        <authorList>
            <person name="Dastager S.G."/>
            <person name="Mawlankar R."/>
            <person name="Sonalkar V.V."/>
            <person name="Thorat M.N."/>
            <person name="Mual P."/>
            <person name="Verma A."/>
            <person name="Krishnamurthi S."/>
            <person name="Tang S.K."/>
            <person name="Li W.J."/>
        </authorList>
    </citation>
    <scope>NUCLEOTIDE SEQUENCE [LARGE SCALE GENOMIC DNA]</scope>
    <source>
        <strain evidence="5 6">NIO-1109</strain>
    </source>
</reference>
<dbReference type="InterPro" id="IPR003439">
    <property type="entry name" value="ABC_transporter-like_ATP-bd"/>
</dbReference>
<evidence type="ECO:0000256" key="3">
    <source>
        <dbReference type="ARBA" id="ARBA00022840"/>
    </source>
</evidence>
<keyword evidence="1" id="KW-0813">Transport</keyword>
<dbReference type="PROSITE" id="PS50893">
    <property type="entry name" value="ABC_TRANSPORTER_2"/>
    <property type="match status" value="1"/>
</dbReference>